<comment type="caution">
    <text evidence="2">The sequence shown here is derived from an EMBL/GenBank/DDBJ whole genome shotgun (WGS) entry which is preliminary data.</text>
</comment>
<evidence type="ECO:0000313" key="3">
    <source>
        <dbReference type="Proteomes" id="UP000094769"/>
    </source>
</evidence>
<sequence>MDRLEINLLTPHPGMQAEPGFFRDLGKPIIVFPGREGLQREHFTSLLRPDGDTVADRTAQFLLHRIFVALFQVQVTVFFIPLQDAFTLQKSGHTVADRMHQRHQSLLVGRVGTMKPCFTVFCFGVDTVKEEHVEMHVQIERTAESLDQCHRTGLCSFSSKSRLLNKMGRYGPVNDPQHPPNQLRTAGEQKPQLKWEAQHPRTGLFW</sequence>
<evidence type="ECO:0000256" key="1">
    <source>
        <dbReference type="SAM" id="MobiDB-lite"/>
    </source>
</evidence>
<keyword evidence="3" id="KW-1185">Reference proteome</keyword>
<dbReference type="AlphaFoldDB" id="A0A7Z0VJF1"/>
<proteinExistence type="predicted"/>
<gene>
    <name evidence="2" type="ORF">CODIS_34360</name>
</gene>
<feature type="region of interest" description="Disordered" evidence="1">
    <location>
        <begin position="168"/>
        <end position="194"/>
    </location>
</feature>
<evidence type="ECO:0000313" key="2">
    <source>
        <dbReference type="EMBL" id="ODJ86376.1"/>
    </source>
</evidence>
<dbReference type="Proteomes" id="UP000094769">
    <property type="component" value="Unassembled WGS sequence"/>
</dbReference>
<dbReference type="EMBL" id="MARB01000023">
    <property type="protein sequence ID" value="ODJ86376.1"/>
    <property type="molecule type" value="Genomic_DNA"/>
</dbReference>
<protein>
    <submittedName>
        <fullName evidence="2">Uncharacterized protein</fullName>
    </submittedName>
</protein>
<name>A0A7Z0VJF1_9GAMM</name>
<organism evidence="2 3">
    <name type="scientific">Candidatus Thiodiazotropha endolucinida</name>
    <dbReference type="NCBI Taxonomy" id="1655433"/>
    <lineage>
        <taxon>Bacteria</taxon>
        <taxon>Pseudomonadati</taxon>
        <taxon>Pseudomonadota</taxon>
        <taxon>Gammaproteobacteria</taxon>
        <taxon>Chromatiales</taxon>
        <taxon>Sedimenticolaceae</taxon>
        <taxon>Candidatus Thiodiazotropha</taxon>
    </lineage>
</organism>
<accession>A0A7Z0VJF1</accession>
<reference evidence="2 3" key="1">
    <citation type="submission" date="2016-06" db="EMBL/GenBank/DDBJ databases">
        <title>Genome sequence of endosymbiont of Candidatus Endolucinida thiodiazotropha.</title>
        <authorList>
            <person name="Poehlein A."/>
            <person name="Koenig S."/>
            <person name="Heiden S.E."/>
            <person name="Thuermer A."/>
            <person name="Voget S."/>
            <person name="Daniel R."/>
            <person name="Markert S."/>
            <person name="Gros O."/>
            <person name="Schweder T."/>
        </authorList>
    </citation>
    <scope>NUCLEOTIDE SEQUENCE [LARGE SCALE GENOMIC DNA]</scope>
    <source>
        <strain evidence="2 3">COS</strain>
    </source>
</reference>